<evidence type="ECO:0000313" key="1">
    <source>
        <dbReference type="EMBL" id="MBO3274173.1"/>
    </source>
</evidence>
<keyword evidence="2" id="KW-1185">Reference proteome</keyword>
<evidence type="ECO:0008006" key="3">
    <source>
        <dbReference type="Google" id="ProtNLM"/>
    </source>
</evidence>
<dbReference type="Proteomes" id="UP000669060">
    <property type="component" value="Unassembled WGS sequence"/>
</dbReference>
<proteinExistence type="predicted"/>
<gene>
    <name evidence="1" type="ORF">JFY56_02935</name>
</gene>
<reference evidence="1 2" key="1">
    <citation type="submission" date="2020-12" db="EMBL/GenBank/DDBJ databases">
        <title>Pseudomonas schmalbachii sp. nov. isolated from millipede gut.</title>
        <authorList>
            <person name="Shelomi M."/>
        </authorList>
    </citation>
    <scope>NUCLEOTIDE SEQUENCE [LARGE SCALE GENOMIC DNA]</scope>
    <source>
        <strain evidence="1 2">Milli4</strain>
    </source>
</reference>
<dbReference type="EMBL" id="JAELYA010000001">
    <property type="protein sequence ID" value="MBO3274173.1"/>
    <property type="molecule type" value="Genomic_DNA"/>
</dbReference>
<accession>A0ABS3TKL5</accession>
<sequence length="138" mass="15499">MSFIVEKDWITNVGLRAVVIYMQDMGHRCGYVGVAPDHSCYRLDYCEATLAEIEVHGGLTYAAGKDYPVSGTGLWWLGYDCAHAWDLPAPDSEFGRRFDNGIRTSDSVHRDLPYCVHECEQLARQLMQLPQASPGDSR</sequence>
<evidence type="ECO:0000313" key="2">
    <source>
        <dbReference type="Proteomes" id="UP000669060"/>
    </source>
</evidence>
<protein>
    <recommendedName>
        <fullName evidence="3">DUF2591 domain-containing protein</fullName>
    </recommendedName>
</protein>
<organism evidence="1 2">
    <name type="scientific">Pseudomonas schmalbachii</name>
    <dbReference type="NCBI Taxonomy" id="2816993"/>
    <lineage>
        <taxon>Bacteria</taxon>
        <taxon>Pseudomonadati</taxon>
        <taxon>Pseudomonadota</taxon>
        <taxon>Gammaproteobacteria</taxon>
        <taxon>Pseudomonadales</taxon>
        <taxon>Pseudomonadaceae</taxon>
        <taxon>Pseudomonas</taxon>
    </lineage>
</organism>
<name>A0ABS3TKL5_9PSED</name>
<dbReference type="RefSeq" id="WP_208311969.1">
    <property type="nucleotide sequence ID" value="NZ_JAELYA010000001.1"/>
</dbReference>
<comment type="caution">
    <text evidence="1">The sequence shown here is derived from an EMBL/GenBank/DDBJ whole genome shotgun (WGS) entry which is preliminary data.</text>
</comment>